<name>A0ABV7ZYU4_9GAMM</name>
<proteinExistence type="predicted"/>
<sequence>MNLADSSLLLWFVAFASLFVVVLLVLWVSAGRRNKQLAEDVSAMRRELSMIQAGNIGLGKKLLAVARQTQHAQAQLRQQTVAPPTVSVPNPVPPKPKDVSKPTAPADDEEDSLAQFDTAQDLLRHGAGIDQVIKQTGLTRSEAELILLLNKPSMR</sequence>
<keyword evidence="2" id="KW-0812">Transmembrane</keyword>
<feature type="compositionally biased region" description="Low complexity" evidence="1">
    <location>
        <begin position="74"/>
        <end position="89"/>
    </location>
</feature>
<protein>
    <submittedName>
        <fullName evidence="3">DUF2802 domain-containing protein</fullName>
    </submittedName>
</protein>
<dbReference type="InterPro" id="IPR021244">
    <property type="entry name" value="DUF2802"/>
</dbReference>
<accession>A0ABV7ZYU4</accession>
<evidence type="ECO:0000313" key="4">
    <source>
        <dbReference type="Proteomes" id="UP001595617"/>
    </source>
</evidence>
<gene>
    <name evidence="3" type="ORF">ACFOOG_10850</name>
</gene>
<dbReference type="Pfam" id="PF10975">
    <property type="entry name" value="DUF2802"/>
    <property type="match status" value="1"/>
</dbReference>
<dbReference type="RefSeq" id="WP_380696382.1">
    <property type="nucleotide sequence ID" value="NZ_JBHRYR010000003.1"/>
</dbReference>
<keyword evidence="2" id="KW-1133">Transmembrane helix</keyword>
<dbReference type="Proteomes" id="UP001595617">
    <property type="component" value="Unassembled WGS sequence"/>
</dbReference>
<evidence type="ECO:0000313" key="3">
    <source>
        <dbReference type="EMBL" id="MFC3853330.1"/>
    </source>
</evidence>
<keyword evidence="4" id="KW-1185">Reference proteome</keyword>
<evidence type="ECO:0000256" key="2">
    <source>
        <dbReference type="SAM" id="Phobius"/>
    </source>
</evidence>
<comment type="caution">
    <text evidence="3">The sequence shown here is derived from an EMBL/GenBank/DDBJ whole genome shotgun (WGS) entry which is preliminary data.</text>
</comment>
<keyword evidence="2" id="KW-0472">Membrane</keyword>
<reference evidence="4" key="1">
    <citation type="journal article" date="2019" name="Int. J. Syst. Evol. Microbiol.">
        <title>The Global Catalogue of Microorganisms (GCM) 10K type strain sequencing project: providing services to taxonomists for standard genome sequencing and annotation.</title>
        <authorList>
            <consortium name="The Broad Institute Genomics Platform"/>
            <consortium name="The Broad Institute Genome Sequencing Center for Infectious Disease"/>
            <person name="Wu L."/>
            <person name="Ma J."/>
        </authorList>
    </citation>
    <scope>NUCLEOTIDE SEQUENCE [LARGE SCALE GENOMIC DNA]</scope>
    <source>
        <strain evidence="4">IBRC 10765</strain>
    </source>
</reference>
<dbReference type="EMBL" id="JBHRYR010000003">
    <property type="protein sequence ID" value="MFC3853330.1"/>
    <property type="molecule type" value="Genomic_DNA"/>
</dbReference>
<evidence type="ECO:0000256" key="1">
    <source>
        <dbReference type="SAM" id="MobiDB-lite"/>
    </source>
</evidence>
<organism evidence="3 4">
    <name type="scientific">Saccharospirillum mangrovi</name>
    <dbReference type="NCBI Taxonomy" id="2161747"/>
    <lineage>
        <taxon>Bacteria</taxon>
        <taxon>Pseudomonadati</taxon>
        <taxon>Pseudomonadota</taxon>
        <taxon>Gammaproteobacteria</taxon>
        <taxon>Oceanospirillales</taxon>
        <taxon>Saccharospirillaceae</taxon>
        <taxon>Saccharospirillum</taxon>
    </lineage>
</organism>
<feature type="transmembrane region" description="Helical" evidence="2">
    <location>
        <begin position="6"/>
        <end position="28"/>
    </location>
</feature>
<feature type="region of interest" description="Disordered" evidence="1">
    <location>
        <begin position="74"/>
        <end position="110"/>
    </location>
</feature>